<sequence>MSSDLQAGDETLYHSMYQDGDDVNSLSLSLDEDAVERDASSNDISFESYWTGVSDEQEERHHGQGKHLDFKADGLPLLGEDIPSFFGLPGSQLSVSTTLIFEIHHIEDDDSFSSCNPYSNNEDDDNDLAHPGCENPQRYQDSSFTLGHYSIVDEHQFAAHVDASVAQTVPNEEIVDIHSQLAIVNTKLDELLAAAATAPLLATTASANERVQTLESQLASTQKLLTSEKLWNSKLELELGDALREVSERDAKIAMMEAAVQTDGDGKGDGQEEQRVLALEAELRDLITEKHRLEAAFEVRDAEATRLVEIVHALRAGRKAQNSVLQRISQRAKDVDGLTEKNLSLEKQCRNLEVALEDGNRVSSEMEKLKADVERTEKEISVLKAQSRRDVEAERTKMNTLSFQKTGKITQLQIEVDSLKEKKTSLEREVDTSEKTREEGLARCRELEAELLEARQAKEEMVTEAEKKDQEITTLKRRDAASRSDVQKMKKTIEGLYRHKQLREMVHESLRTDMQQRDLQLAEAKRNVGILRGQLEEAKKGCSLQAQKKASTLEAKQDTANAIIAQLTRKLDSENIRNRAIPDSEKLARRDMKAQKQANQKAEEDLTALRESYEI</sequence>
<evidence type="ECO:0000313" key="4">
    <source>
        <dbReference type="Proteomes" id="UP001465976"/>
    </source>
</evidence>
<comment type="caution">
    <text evidence="3">The sequence shown here is derived from an EMBL/GenBank/DDBJ whole genome shotgun (WGS) entry which is preliminary data.</text>
</comment>
<gene>
    <name evidence="3" type="ORF">V5O48_016608</name>
</gene>
<evidence type="ECO:0000256" key="2">
    <source>
        <dbReference type="SAM" id="MobiDB-lite"/>
    </source>
</evidence>
<organism evidence="3 4">
    <name type="scientific">Marasmius crinis-equi</name>
    <dbReference type="NCBI Taxonomy" id="585013"/>
    <lineage>
        <taxon>Eukaryota</taxon>
        <taxon>Fungi</taxon>
        <taxon>Dikarya</taxon>
        <taxon>Basidiomycota</taxon>
        <taxon>Agaricomycotina</taxon>
        <taxon>Agaricomycetes</taxon>
        <taxon>Agaricomycetidae</taxon>
        <taxon>Agaricales</taxon>
        <taxon>Marasmiineae</taxon>
        <taxon>Marasmiaceae</taxon>
        <taxon>Marasmius</taxon>
    </lineage>
</organism>
<evidence type="ECO:0000256" key="1">
    <source>
        <dbReference type="SAM" id="Coils"/>
    </source>
</evidence>
<protein>
    <submittedName>
        <fullName evidence="3">Uncharacterized protein</fullName>
    </submittedName>
</protein>
<reference evidence="3 4" key="1">
    <citation type="submission" date="2024-02" db="EMBL/GenBank/DDBJ databases">
        <title>A draft genome for the cacao thread blight pathogen Marasmius crinis-equi.</title>
        <authorList>
            <person name="Cohen S.P."/>
            <person name="Baruah I.K."/>
            <person name="Amoako-Attah I."/>
            <person name="Bukari Y."/>
            <person name="Meinhardt L.W."/>
            <person name="Bailey B.A."/>
        </authorList>
    </citation>
    <scope>NUCLEOTIDE SEQUENCE [LARGE SCALE GENOMIC DNA]</scope>
    <source>
        <strain evidence="3 4">GH-76</strain>
    </source>
</reference>
<feature type="coiled-coil region" evidence="1">
    <location>
        <begin position="335"/>
        <end position="478"/>
    </location>
</feature>
<feature type="region of interest" description="Disordered" evidence="2">
    <location>
        <begin position="575"/>
        <end position="615"/>
    </location>
</feature>
<proteinExistence type="predicted"/>
<dbReference type="EMBL" id="JBAHYK010002277">
    <property type="protein sequence ID" value="KAL0565414.1"/>
    <property type="molecule type" value="Genomic_DNA"/>
</dbReference>
<accession>A0ABR3ERA8</accession>
<name>A0ABR3ERA8_9AGAR</name>
<feature type="compositionally biased region" description="Basic and acidic residues" evidence="2">
    <location>
        <begin position="575"/>
        <end position="594"/>
    </location>
</feature>
<feature type="compositionally biased region" description="Basic and acidic residues" evidence="2">
    <location>
        <begin position="601"/>
        <end position="615"/>
    </location>
</feature>
<evidence type="ECO:0000313" key="3">
    <source>
        <dbReference type="EMBL" id="KAL0565414.1"/>
    </source>
</evidence>
<keyword evidence="1" id="KW-0175">Coiled coil</keyword>
<feature type="coiled-coil region" evidence="1">
    <location>
        <begin position="507"/>
        <end position="541"/>
    </location>
</feature>
<dbReference type="Proteomes" id="UP001465976">
    <property type="component" value="Unassembled WGS sequence"/>
</dbReference>
<keyword evidence="4" id="KW-1185">Reference proteome</keyword>